<evidence type="ECO:0000256" key="3">
    <source>
        <dbReference type="ARBA" id="ARBA00022475"/>
    </source>
</evidence>
<evidence type="ECO:0000256" key="6">
    <source>
        <dbReference type="ARBA" id="ARBA00022989"/>
    </source>
</evidence>
<keyword evidence="5 9" id="KW-0653">Protein transport</keyword>
<comment type="caution">
    <text evidence="10">The sequence shown here is derived from an EMBL/GenBank/DDBJ whole genome shotgun (WGS) entry which is preliminary data.</text>
</comment>
<dbReference type="PANTHER" id="PTHR33910:SF1">
    <property type="entry name" value="PROTEIN TRANSLOCASE SUBUNIT SECE"/>
    <property type="match status" value="1"/>
</dbReference>
<dbReference type="GO" id="GO:0006605">
    <property type="term" value="P:protein targeting"/>
    <property type="evidence" value="ECO:0007669"/>
    <property type="project" value="UniProtKB-UniRule"/>
</dbReference>
<dbReference type="GO" id="GO:0009306">
    <property type="term" value="P:protein secretion"/>
    <property type="evidence" value="ECO:0007669"/>
    <property type="project" value="UniProtKB-UniRule"/>
</dbReference>
<dbReference type="InterPro" id="IPR001901">
    <property type="entry name" value="Translocase_SecE/Sec61-g"/>
</dbReference>
<evidence type="ECO:0000256" key="1">
    <source>
        <dbReference type="ARBA" id="ARBA00004370"/>
    </source>
</evidence>
<comment type="subunit">
    <text evidence="9">Component of the Sec protein translocase complex. Heterotrimer consisting of SecY, SecE and SecG subunits. The heterotrimers can form oligomers, although 1 heterotrimer is thought to be able to translocate proteins. Interacts with the ribosome. Interacts with SecDF, and other proteins may be involved. Interacts with SecA.</text>
</comment>
<feature type="transmembrane region" description="Helical" evidence="9">
    <location>
        <begin position="42"/>
        <end position="67"/>
    </location>
</feature>
<protein>
    <recommendedName>
        <fullName evidence="9">Protein translocase subunit SecE</fullName>
    </recommendedName>
</protein>
<keyword evidence="6 9" id="KW-1133">Transmembrane helix</keyword>
<comment type="subcellular location">
    <subcellularLocation>
        <location evidence="9">Cell membrane</location>
        <topology evidence="9">Single-pass membrane protein</topology>
    </subcellularLocation>
    <subcellularLocation>
        <location evidence="1">Membrane</location>
    </subcellularLocation>
</comment>
<sequence>MANSVQNKQNENKTSFKEALLTYFKGVKVEWGKISWPQKNQIIFETGVVIFVVVAFTIIVYLMDIIFKGLLGLLPH</sequence>
<dbReference type="Proteomes" id="UP000886865">
    <property type="component" value="Unassembled WGS sequence"/>
</dbReference>
<evidence type="ECO:0000256" key="9">
    <source>
        <dbReference type="HAMAP-Rule" id="MF_00422"/>
    </source>
</evidence>
<gene>
    <name evidence="9 10" type="primary">secE</name>
    <name evidence="10" type="ORF">IAA86_02760</name>
</gene>
<keyword evidence="2 9" id="KW-0813">Transport</keyword>
<dbReference type="GO" id="GO:0005886">
    <property type="term" value="C:plasma membrane"/>
    <property type="evidence" value="ECO:0007669"/>
    <property type="project" value="UniProtKB-SubCell"/>
</dbReference>
<accession>A0A9D1FI14</accession>
<name>A0A9D1FI14_9BACT</name>
<comment type="similarity">
    <text evidence="9">Belongs to the SecE/SEC61-gamma family.</text>
</comment>
<proteinExistence type="inferred from homology"/>
<dbReference type="PANTHER" id="PTHR33910">
    <property type="entry name" value="PROTEIN TRANSLOCASE SUBUNIT SECE"/>
    <property type="match status" value="1"/>
</dbReference>
<dbReference type="Pfam" id="PF00584">
    <property type="entry name" value="SecE"/>
    <property type="match status" value="1"/>
</dbReference>
<organism evidence="10 11">
    <name type="scientific">Candidatus Galligastranaerophilus intestinavium</name>
    <dbReference type="NCBI Taxonomy" id="2840836"/>
    <lineage>
        <taxon>Bacteria</taxon>
        <taxon>Candidatus Galligastranaerophilus</taxon>
    </lineage>
</organism>
<dbReference type="EMBL" id="DVJQ01000023">
    <property type="protein sequence ID" value="HIS73923.1"/>
    <property type="molecule type" value="Genomic_DNA"/>
</dbReference>
<dbReference type="AlphaFoldDB" id="A0A9D1FI14"/>
<keyword evidence="3 9" id="KW-1003">Cell membrane</keyword>
<dbReference type="GO" id="GO:0008320">
    <property type="term" value="F:protein transmembrane transporter activity"/>
    <property type="evidence" value="ECO:0007669"/>
    <property type="project" value="UniProtKB-UniRule"/>
</dbReference>
<comment type="function">
    <text evidence="9">Essential subunit of the Sec protein translocation channel SecYEG. Clamps together the 2 halves of SecY. May contact the channel plug during translocation.</text>
</comment>
<keyword evidence="4 9" id="KW-0812">Transmembrane</keyword>
<reference evidence="10" key="2">
    <citation type="journal article" date="2021" name="PeerJ">
        <title>Extensive microbial diversity within the chicken gut microbiome revealed by metagenomics and culture.</title>
        <authorList>
            <person name="Gilroy R."/>
            <person name="Ravi A."/>
            <person name="Getino M."/>
            <person name="Pursley I."/>
            <person name="Horton D.L."/>
            <person name="Alikhan N.F."/>
            <person name="Baker D."/>
            <person name="Gharbi K."/>
            <person name="Hall N."/>
            <person name="Watson M."/>
            <person name="Adriaenssens E.M."/>
            <person name="Foster-Nyarko E."/>
            <person name="Jarju S."/>
            <person name="Secka A."/>
            <person name="Antonio M."/>
            <person name="Oren A."/>
            <person name="Chaudhuri R.R."/>
            <person name="La Ragione R."/>
            <person name="Hildebrand F."/>
            <person name="Pallen M.J."/>
        </authorList>
    </citation>
    <scope>NUCLEOTIDE SEQUENCE</scope>
    <source>
        <strain evidence="10">CHK152-2871</strain>
    </source>
</reference>
<reference evidence="10" key="1">
    <citation type="submission" date="2020-10" db="EMBL/GenBank/DDBJ databases">
        <authorList>
            <person name="Gilroy R."/>
        </authorList>
    </citation>
    <scope>NUCLEOTIDE SEQUENCE</scope>
    <source>
        <strain evidence="10">CHK152-2871</strain>
    </source>
</reference>
<dbReference type="InterPro" id="IPR005807">
    <property type="entry name" value="SecE_bac"/>
</dbReference>
<evidence type="ECO:0000313" key="11">
    <source>
        <dbReference type="Proteomes" id="UP000886865"/>
    </source>
</evidence>
<dbReference type="GO" id="GO:0043952">
    <property type="term" value="P:protein transport by the Sec complex"/>
    <property type="evidence" value="ECO:0007669"/>
    <property type="project" value="UniProtKB-UniRule"/>
</dbReference>
<dbReference type="Gene3D" id="1.20.5.1030">
    <property type="entry name" value="Preprotein translocase secy subunit"/>
    <property type="match status" value="1"/>
</dbReference>
<dbReference type="NCBIfam" id="TIGR00964">
    <property type="entry name" value="secE_bact"/>
    <property type="match status" value="1"/>
</dbReference>
<dbReference type="GO" id="GO:0065002">
    <property type="term" value="P:intracellular protein transmembrane transport"/>
    <property type="evidence" value="ECO:0007669"/>
    <property type="project" value="UniProtKB-UniRule"/>
</dbReference>
<dbReference type="HAMAP" id="MF_00422">
    <property type="entry name" value="SecE"/>
    <property type="match status" value="1"/>
</dbReference>
<evidence type="ECO:0000256" key="4">
    <source>
        <dbReference type="ARBA" id="ARBA00022692"/>
    </source>
</evidence>
<keyword evidence="7 9" id="KW-0811">Translocation</keyword>
<evidence type="ECO:0000256" key="8">
    <source>
        <dbReference type="ARBA" id="ARBA00023136"/>
    </source>
</evidence>
<keyword evidence="8 9" id="KW-0472">Membrane</keyword>
<evidence type="ECO:0000256" key="7">
    <source>
        <dbReference type="ARBA" id="ARBA00023010"/>
    </source>
</evidence>
<dbReference type="InterPro" id="IPR038379">
    <property type="entry name" value="SecE_sf"/>
</dbReference>
<evidence type="ECO:0000313" key="10">
    <source>
        <dbReference type="EMBL" id="HIS73923.1"/>
    </source>
</evidence>
<evidence type="ECO:0000256" key="2">
    <source>
        <dbReference type="ARBA" id="ARBA00022448"/>
    </source>
</evidence>
<evidence type="ECO:0000256" key="5">
    <source>
        <dbReference type="ARBA" id="ARBA00022927"/>
    </source>
</evidence>